<keyword evidence="2" id="KW-1185">Reference proteome</keyword>
<protein>
    <submittedName>
        <fullName evidence="1">Uncharacterized protein</fullName>
    </submittedName>
</protein>
<sequence length="80" mass="8529">MPLCSSVPQREARECQAPVVNRVEGADGLPDCGVCRRSTVRVRRGEGGVPVLLCLACDGGPLVDKARAALTDEQRRALNL</sequence>
<accession>A0A2T0KP85</accession>
<dbReference type="Proteomes" id="UP000239415">
    <property type="component" value="Unassembled WGS sequence"/>
</dbReference>
<organism evidence="1 2">
    <name type="scientific">Actinoplanes italicus</name>
    <dbReference type="NCBI Taxonomy" id="113567"/>
    <lineage>
        <taxon>Bacteria</taxon>
        <taxon>Bacillati</taxon>
        <taxon>Actinomycetota</taxon>
        <taxon>Actinomycetes</taxon>
        <taxon>Micromonosporales</taxon>
        <taxon>Micromonosporaceae</taxon>
        <taxon>Actinoplanes</taxon>
    </lineage>
</organism>
<evidence type="ECO:0000313" key="1">
    <source>
        <dbReference type="EMBL" id="PRX25546.1"/>
    </source>
</evidence>
<dbReference type="EMBL" id="PVMZ01000001">
    <property type="protein sequence ID" value="PRX25546.1"/>
    <property type="molecule type" value="Genomic_DNA"/>
</dbReference>
<reference evidence="1 2" key="1">
    <citation type="submission" date="2018-03" db="EMBL/GenBank/DDBJ databases">
        <title>Genomic Encyclopedia of Archaeal and Bacterial Type Strains, Phase II (KMG-II): from individual species to whole genera.</title>
        <authorList>
            <person name="Goeker M."/>
        </authorList>
    </citation>
    <scope>NUCLEOTIDE SEQUENCE [LARGE SCALE GENOMIC DNA]</scope>
    <source>
        <strain evidence="1 2">DSM 43146</strain>
    </source>
</reference>
<gene>
    <name evidence="1" type="ORF">CLV67_101263</name>
</gene>
<evidence type="ECO:0000313" key="2">
    <source>
        <dbReference type="Proteomes" id="UP000239415"/>
    </source>
</evidence>
<comment type="caution">
    <text evidence="1">The sequence shown here is derived from an EMBL/GenBank/DDBJ whole genome shotgun (WGS) entry which is preliminary data.</text>
</comment>
<dbReference type="AlphaFoldDB" id="A0A2T0KP85"/>
<name>A0A2T0KP85_9ACTN</name>
<proteinExistence type="predicted"/>